<dbReference type="Gene3D" id="1.10.287.130">
    <property type="match status" value="1"/>
</dbReference>
<comment type="function">
    <text evidence="7">May play the central regulatory role in sporulation. It may be an element of the effector pathway responsible for the activation of sporulation genes in response to nutritional stress. Spo0A may act in concert with spo0H (a sigma factor) to control the expression of some genes that are critical to the sporulation process.</text>
</comment>
<name>A0ABV1D5L4_9FIRM</name>
<dbReference type="SUPFAM" id="SSF55874">
    <property type="entry name" value="ATPase domain of HSP90 chaperone/DNA topoisomerase II/histidine kinase"/>
    <property type="match status" value="1"/>
</dbReference>
<keyword evidence="9" id="KW-0472">Membrane</keyword>
<dbReference type="InterPro" id="IPR005467">
    <property type="entry name" value="His_kinase_dom"/>
</dbReference>
<evidence type="ECO:0000256" key="4">
    <source>
        <dbReference type="ARBA" id="ARBA00022553"/>
    </source>
</evidence>
<dbReference type="InterPro" id="IPR003661">
    <property type="entry name" value="HisK_dim/P_dom"/>
</dbReference>
<dbReference type="InterPro" id="IPR004358">
    <property type="entry name" value="Sig_transdc_His_kin-like_C"/>
</dbReference>
<dbReference type="InterPro" id="IPR003594">
    <property type="entry name" value="HATPase_dom"/>
</dbReference>
<dbReference type="InterPro" id="IPR036097">
    <property type="entry name" value="HisK_dim/P_sf"/>
</dbReference>
<protein>
    <recommendedName>
        <fullName evidence="3">Stage 0 sporulation protein A homolog</fullName>
        <ecNumber evidence="2">2.7.13.3</ecNumber>
    </recommendedName>
</protein>
<evidence type="ECO:0000313" key="13">
    <source>
        <dbReference type="Proteomes" id="UP001454086"/>
    </source>
</evidence>
<dbReference type="Gene3D" id="3.30.450.20">
    <property type="entry name" value="PAS domain"/>
    <property type="match status" value="1"/>
</dbReference>
<evidence type="ECO:0000256" key="3">
    <source>
        <dbReference type="ARBA" id="ARBA00018672"/>
    </source>
</evidence>
<dbReference type="PROSITE" id="PS50110">
    <property type="entry name" value="RESPONSE_REGULATORY"/>
    <property type="match status" value="2"/>
</dbReference>
<evidence type="ECO:0000256" key="2">
    <source>
        <dbReference type="ARBA" id="ARBA00012438"/>
    </source>
</evidence>
<feature type="modified residue" description="4-aspartylphosphate" evidence="8">
    <location>
        <position position="802"/>
    </location>
</feature>
<keyword evidence="9" id="KW-0812">Transmembrane</keyword>
<dbReference type="Pfam" id="PF02518">
    <property type="entry name" value="HATPase_c"/>
    <property type="match status" value="1"/>
</dbReference>
<evidence type="ECO:0000313" key="12">
    <source>
        <dbReference type="EMBL" id="MEQ2425694.1"/>
    </source>
</evidence>
<dbReference type="PANTHER" id="PTHR45339">
    <property type="entry name" value="HYBRID SIGNAL TRANSDUCTION HISTIDINE KINASE J"/>
    <property type="match status" value="1"/>
</dbReference>
<dbReference type="InterPro" id="IPR001789">
    <property type="entry name" value="Sig_transdc_resp-reg_receiver"/>
</dbReference>
<keyword evidence="13" id="KW-1185">Reference proteome</keyword>
<dbReference type="CDD" id="cd16922">
    <property type="entry name" value="HATPase_EvgS-ArcB-TorS-like"/>
    <property type="match status" value="1"/>
</dbReference>
<dbReference type="Gene3D" id="3.40.50.2300">
    <property type="match status" value="2"/>
</dbReference>
<gene>
    <name evidence="12" type="ORF">WMQ36_11960</name>
</gene>
<comment type="catalytic activity">
    <reaction evidence="1">
        <text>ATP + protein L-histidine = ADP + protein N-phospho-L-histidine.</text>
        <dbReference type="EC" id="2.7.13.3"/>
    </reaction>
</comment>
<evidence type="ECO:0000256" key="1">
    <source>
        <dbReference type="ARBA" id="ARBA00000085"/>
    </source>
</evidence>
<evidence type="ECO:0000259" key="11">
    <source>
        <dbReference type="PROSITE" id="PS50110"/>
    </source>
</evidence>
<feature type="modified residue" description="4-aspartylphosphate" evidence="8">
    <location>
        <position position="661"/>
    </location>
</feature>
<dbReference type="EMBL" id="JBBMFM010000039">
    <property type="protein sequence ID" value="MEQ2425694.1"/>
    <property type="molecule type" value="Genomic_DNA"/>
</dbReference>
<feature type="transmembrane region" description="Helical" evidence="9">
    <location>
        <begin position="20"/>
        <end position="39"/>
    </location>
</feature>
<dbReference type="SMART" id="SM00387">
    <property type="entry name" value="HATPase_c"/>
    <property type="match status" value="1"/>
</dbReference>
<dbReference type="Pfam" id="PF00512">
    <property type="entry name" value="HisKA"/>
    <property type="match status" value="1"/>
</dbReference>
<dbReference type="SMART" id="SM00388">
    <property type="entry name" value="HisKA"/>
    <property type="match status" value="1"/>
</dbReference>
<dbReference type="SMART" id="SM00448">
    <property type="entry name" value="REC"/>
    <property type="match status" value="2"/>
</dbReference>
<keyword evidence="6" id="KW-0902">Two-component regulatory system</keyword>
<dbReference type="SUPFAM" id="SSF55785">
    <property type="entry name" value="PYP-like sensor domain (PAS domain)"/>
    <property type="match status" value="1"/>
</dbReference>
<proteinExistence type="predicted"/>
<evidence type="ECO:0000256" key="6">
    <source>
        <dbReference type="ARBA" id="ARBA00023012"/>
    </source>
</evidence>
<keyword evidence="4 8" id="KW-0597">Phosphoprotein</keyword>
<dbReference type="CDD" id="cd17546">
    <property type="entry name" value="REC_hyHK_CKI1_RcsC-like"/>
    <property type="match status" value="2"/>
</dbReference>
<dbReference type="SUPFAM" id="SSF52172">
    <property type="entry name" value="CheY-like"/>
    <property type="match status" value="2"/>
</dbReference>
<dbReference type="PANTHER" id="PTHR45339:SF1">
    <property type="entry name" value="HYBRID SIGNAL TRANSDUCTION HISTIDINE KINASE J"/>
    <property type="match status" value="1"/>
</dbReference>
<evidence type="ECO:0000256" key="9">
    <source>
        <dbReference type="SAM" id="Phobius"/>
    </source>
</evidence>
<dbReference type="Proteomes" id="UP001454086">
    <property type="component" value="Unassembled WGS sequence"/>
</dbReference>
<sequence length="876" mass="97243">MRRMKKKRKNFVGRSLQMSVVSTVILILLMFCYLAMTIVNSTKLADQTEVISTHPFEVVIAAGDIKLYVSEMGLRTERLKRHHDSEDVEIAGAKLKELVLSLEEPVARMEELYLGDAEDVQALKDTLVHLQAEQDGYLAFCTNRHITEKEIEAYDQEHLEPLYDQALQQTGKIISIAQAKKVGYGVTAERLRVTSLTGSIVLMGMMLAVLLVSQYVLHRQRRELVYRSKLFDKLSLSIDDAFIIRDADTGYISYRGLNLERILGISMAEVENFYKGLKEEDALAIREGIRNPGFSSPYERLVEYTKPNKEKFWMLVRVYRADDLNTPQLITVFSDRTEEVRSRQALQEAMMSAERANMAKSEFLSRMSHEIRTPLNAIIGLTTIAAASIRDTAKAEDCLAKITFSSKHLLMLINDVLDMSKIESSKMVLQDEPFDIFELVNGFVSTVYAQAKEKGIEFRETMEGFGEDTVFIGDSLRLNQILLNLSSNAVKFTAPGGCIRLEVSRHRNGNAADVLRFILSDTGIGMTKDAMERIFQPFEQADATISKRYGGTGLGMSITRNLITLMGGQIQIESESGVGTTCIVDIPFKKGEGSCLPEPDFAQQGLQALIVDDEQQVCEQTAVLLEKIKISAKWSLSGADAVDHVKKMHREGRDIDLCLIDWKMPDMDGVEVTRRIRREVGNDIPIVMISAYDISEVEEEARAAGVNGFLPKPLYRTSVYNAIKSALGGKGGTSCDGEGKNGGKPLDGFHLLMAEDNALNQEIAATLLRMNGADVDCVEDGQQALDSFLASKPGDYDAILMDVQMPVMDGHEAARRIRASDHPLALTIPIIATTANAFNDDISAALAAGMDTHVSKPLDITQLCKTLVDCIRKQDA</sequence>
<keyword evidence="9" id="KW-1133">Transmembrane helix</keyword>
<evidence type="ECO:0000259" key="10">
    <source>
        <dbReference type="PROSITE" id="PS50109"/>
    </source>
</evidence>
<keyword evidence="5" id="KW-0808">Transferase</keyword>
<dbReference type="InterPro" id="IPR011006">
    <property type="entry name" value="CheY-like_superfamily"/>
</dbReference>
<evidence type="ECO:0000256" key="5">
    <source>
        <dbReference type="ARBA" id="ARBA00022777"/>
    </source>
</evidence>
<keyword evidence="5" id="KW-0418">Kinase</keyword>
<feature type="domain" description="Response regulatory" evidence="11">
    <location>
        <begin position="750"/>
        <end position="871"/>
    </location>
</feature>
<dbReference type="Gene3D" id="3.30.565.10">
    <property type="entry name" value="Histidine kinase-like ATPase, C-terminal domain"/>
    <property type="match status" value="1"/>
</dbReference>
<feature type="domain" description="Response regulatory" evidence="11">
    <location>
        <begin position="607"/>
        <end position="727"/>
    </location>
</feature>
<evidence type="ECO:0000256" key="8">
    <source>
        <dbReference type="PROSITE-ProRule" id="PRU00169"/>
    </source>
</evidence>
<feature type="domain" description="Histidine kinase" evidence="10">
    <location>
        <begin position="366"/>
        <end position="590"/>
    </location>
</feature>
<dbReference type="Pfam" id="PF00072">
    <property type="entry name" value="Response_reg"/>
    <property type="match status" value="2"/>
</dbReference>
<dbReference type="PRINTS" id="PR00344">
    <property type="entry name" value="BCTRLSENSOR"/>
</dbReference>
<dbReference type="InterPro" id="IPR035965">
    <property type="entry name" value="PAS-like_dom_sf"/>
</dbReference>
<dbReference type="RefSeq" id="WP_008725989.1">
    <property type="nucleotide sequence ID" value="NZ_JBBMFM010000039.1"/>
</dbReference>
<dbReference type="SUPFAM" id="SSF47384">
    <property type="entry name" value="Homodimeric domain of signal transducing histidine kinase"/>
    <property type="match status" value="1"/>
</dbReference>
<reference evidence="12 13" key="1">
    <citation type="submission" date="2024-03" db="EMBL/GenBank/DDBJ databases">
        <title>Human intestinal bacterial collection.</title>
        <authorList>
            <person name="Pauvert C."/>
            <person name="Hitch T.C.A."/>
            <person name="Clavel T."/>
        </authorList>
    </citation>
    <scope>NUCLEOTIDE SEQUENCE [LARGE SCALE GENOMIC DNA]</scope>
    <source>
        <strain evidence="12 13">CLA-SR-H021</strain>
    </source>
</reference>
<dbReference type="CDD" id="cd00082">
    <property type="entry name" value="HisKA"/>
    <property type="match status" value="1"/>
</dbReference>
<dbReference type="PROSITE" id="PS50109">
    <property type="entry name" value="HIS_KIN"/>
    <property type="match status" value="1"/>
</dbReference>
<evidence type="ECO:0000256" key="7">
    <source>
        <dbReference type="ARBA" id="ARBA00024867"/>
    </source>
</evidence>
<accession>A0ABV1D5L4</accession>
<dbReference type="EC" id="2.7.13.3" evidence="2"/>
<comment type="caution">
    <text evidence="12">The sequence shown here is derived from an EMBL/GenBank/DDBJ whole genome shotgun (WGS) entry which is preliminary data.</text>
</comment>
<dbReference type="InterPro" id="IPR036890">
    <property type="entry name" value="HATPase_C_sf"/>
</dbReference>
<organism evidence="12 13">
    <name type="scientific">Enterocloster hominis</name>
    <name type="common">ex Hitch et al. 2024</name>
    <dbReference type="NCBI Taxonomy" id="1917870"/>
    <lineage>
        <taxon>Bacteria</taxon>
        <taxon>Bacillati</taxon>
        <taxon>Bacillota</taxon>
        <taxon>Clostridia</taxon>
        <taxon>Lachnospirales</taxon>
        <taxon>Lachnospiraceae</taxon>
        <taxon>Enterocloster</taxon>
    </lineage>
</organism>